<dbReference type="Gene3D" id="3.30.1490.20">
    <property type="entry name" value="ATP-grasp fold, A domain"/>
    <property type="match status" value="1"/>
</dbReference>
<sequence>MKSQQQFSSTQDLRSTFTTLKRQTFFYVGEGNNGELVRQILSKRPNFQEQRTPFNAHLIWKQSNKYFNYFQLGQLKSKKVTINHLEHHYVITNKNNLFHTLENYCNKTKMNMDDLVPKTFIINLDSAHVQTDLMKFLEYFTQCSKQSLNIWLMKPPDLNRGNGIKLFNDLDQFVELMENLNKKGQTSVKQQKSITLTLDNKRKIKLSIDDQDKQIVLQKYLETPLLYNQRKFDIRVWVLIDHKLNYYFFREGYFRLATERFDINNIRNLYIHLTNNAIQKHHPYYGKYEIGNQISFGDMQRYLKFQKPQLNTIIQEMKRIVKLTIDSGYHRLNECRKNFQFEILGYDFMIDKNGHVWLIEVNTNPCIEESSPLLKQLIPRMLNDAFKLTIDQIYETEQQTQTYPVNGYKCDENLWDKLGIIQ</sequence>
<dbReference type="OMA" id="INLDSAH"/>
<dbReference type="OrthoDB" id="202825at2759"/>
<dbReference type="KEGG" id="ptm:GSPATT00009324001"/>
<dbReference type="Pfam" id="PF03133">
    <property type="entry name" value="TTL"/>
    <property type="match status" value="1"/>
</dbReference>
<dbReference type="InterPro" id="IPR013815">
    <property type="entry name" value="ATP_grasp_subdomain_1"/>
</dbReference>
<dbReference type="GeneID" id="5026158"/>
<dbReference type="Proteomes" id="UP000000600">
    <property type="component" value="Unassembled WGS sequence"/>
</dbReference>
<dbReference type="SUPFAM" id="SSF56059">
    <property type="entry name" value="Glutathione synthetase ATP-binding domain-like"/>
    <property type="match status" value="1"/>
</dbReference>
<protein>
    <recommendedName>
        <fullName evidence="3">Tubulin-tyrosine ligase family protein</fullName>
    </recommendedName>
</protein>
<dbReference type="AlphaFoldDB" id="A0CQA9"/>
<dbReference type="PANTHER" id="PTHR46069:SF1">
    <property type="entry name" value="CHROMOSOME UNDETERMINED SCAFFOLD_125, WHOLE GENOME SHOTGUN SEQUENCE"/>
    <property type="match status" value="1"/>
</dbReference>
<organism evidence="1 2">
    <name type="scientific">Paramecium tetraurelia</name>
    <dbReference type="NCBI Taxonomy" id="5888"/>
    <lineage>
        <taxon>Eukaryota</taxon>
        <taxon>Sar</taxon>
        <taxon>Alveolata</taxon>
        <taxon>Ciliophora</taxon>
        <taxon>Intramacronucleata</taxon>
        <taxon>Oligohymenophorea</taxon>
        <taxon>Peniculida</taxon>
        <taxon>Parameciidae</taxon>
        <taxon>Paramecium</taxon>
    </lineage>
</organism>
<name>A0CQA9_PARTE</name>
<dbReference type="STRING" id="5888.A0CQA9"/>
<proteinExistence type="predicted"/>
<dbReference type="HOGENOM" id="CLU_010494_0_0_1"/>
<reference evidence="1 2" key="1">
    <citation type="journal article" date="2006" name="Nature">
        <title>Global trends of whole-genome duplications revealed by the ciliate Paramecium tetraurelia.</title>
        <authorList>
            <consortium name="Genoscope"/>
            <person name="Aury J.-M."/>
            <person name="Jaillon O."/>
            <person name="Duret L."/>
            <person name="Noel B."/>
            <person name="Jubin C."/>
            <person name="Porcel B.M."/>
            <person name="Segurens B."/>
            <person name="Daubin V."/>
            <person name="Anthouard V."/>
            <person name="Aiach N."/>
            <person name="Arnaiz O."/>
            <person name="Billaut A."/>
            <person name="Beisson J."/>
            <person name="Blanc I."/>
            <person name="Bouhouche K."/>
            <person name="Camara F."/>
            <person name="Duharcourt S."/>
            <person name="Guigo R."/>
            <person name="Gogendeau D."/>
            <person name="Katinka M."/>
            <person name="Keller A.-M."/>
            <person name="Kissmehl R."/>
            <person name="Klotz C."/>
            <person name="Koll F."/>
            <person name="Le Moue A."/>
            <person name="Lepere C."/>
            <person name="Malinsky S."/>
            <person name="Nowacki M."/>
            <person name="Nowak J.K."/>
            <person name="Plattner H."/>
            <person name="Poulain J."/>
            <person name="Ruiz F."/>
            <person name="Serrano V."/>
            <person name="Zagulski M."/>
            <person name="Dessen P."/>
            <person name="Betermier M."/>
            <person name="Weissenbach J."/>
            <person name="Scarpelli C."/>
            <person name="Schachter V."/>
            <person name="Sperling L."/>
            <person name="Meyer E."/>
            <person name="Cohen J."/>
            <person name="Wincker P."/>
        </authorList>
    </citation>
    <scope>NUCLEOTIDE SEQUENCE [LARGE SCALE GENOMIC DNA]</scope>
    <source>
        <strain evidence="1 2">Stock d4-2</strain>
    </source>
</reference>
<dbReference type="RefSeq" id="XP_001440373.1">
    <property type="nucleotide sequence ID" value="XM_001440336.1"/>
</dbReference>
<dbReference type="PANTHER" id="PTHR46069">
    <property type="entry name" value="TUBULIN TYROSINE LIGASE"/>
    <property type="match status" value="1"/>
</dbReference>
<dbReference type="PROSITE" id="PS51221">
    <property type="entry name" value="TTL"/>
    <property type="match status" value="1"/>
</dbReference>
<evidence type="ECO:0000313" key="2">
    <source>
        <dbReference type="Proteomes" id="UP000000600"/>
    </source>
</evidence>
<keyword evidence="2" id="KW-1185">Reference proteome</keyword>
<dbReference type="InParanoid" id="A0CQA9"/>
<evidence type="ECO:0008006" key="3">
    <source>
        <dbReference type="Google" id="ProtNLM"/>
    </source>
</evidence>
<dbReference type="InterPro" id="IPR004344">
    <property type="entry name" value="TTL/TTLL_fam"/>
</dbReference>
<dbReference type="GO" id="GO:0005524">
    <property type="term" value="F:ATP binding"/>
    <property type="evidence" value="ECO:0007669"/>
    <property type="project" value="InterPro"/>
</dbReference>
<gene>
    <name evidence="1" type="ORF">GSPATT00009324001</name>
</gene>
<accession>A0CQA9</accession>
<dbReference type="eggNOG" id="KOG2157">
    <property type="taxonomic scope" value="Eukaryota"/>
</dbReference>
<dbReference type="Gene3D" id="3.30.470.20">
    <property type="entry name" value="ATP-grasp fold, B domain"/>
    <property type="match status" value="1"/>
</dbReference>
<dbReference type="EMBL" id="CT868141">
    <property type="protein sequence ID" value="CAK72976.1"/>
    <property type="molecule type" value="Genomic_DNA"/>
</dbReference>
<evidence type="ECO:0000313" key="1">
    <source>
        <dbReference type="EMBL" id="CAK72976.1"/>
    </source>
</evidence>